<dbReference type="InterPro" id="IPR015943">
    <property type="entry name" value="WD40/YVTN_repeat-like_dom_sf"/>
</dbReference>
<feature type="region of interest" description="Disordered" evidence="4">
    <location>
        <begin position="1"/>
        <end position="54"/>
    </location>
</feature>
<evidence type="ECO:0000256" key="3">
    <source>
        <dbReference type="PROSITE-ProRule" id="PRU00221"/>
    </source>
</evidence>
<dbReference type="InterPro" id="IPR059122">
    <property type="entry name" value="Beta-prop_WDR5-like"/>
</dbReference>
<dbReference type="InterPro" id="IPR001680">
    <property type="entry name" value="WD40_rpt"/>
</dbReference>
<comment type="caution">
    <text evidence="6">The sequence shown here is derived from an EMBL/GenBank/DDBJ whole genome shotgun (WGS) entry which is preliminary data.</text>
</comment>
<sequence>MAESNSQEHSPINQDQERDSLPVNGNSNGAFSSVTNDTSQQDISPPQSPKTPNYQLKYSLVGHKKAVSSVKFSPDGKWLASASADKTIKIWNANDGRYERTFNGHTQGISDVAWALDSMSLCSASDDTTIRIWHLNQNESVKVLKGHSNYVFCVNYNPQSSLIVSGSFDESVRIWDARNGKCLKTLPAHSDPVSAVHFNRDGTMIVSCSYDGLIRIWDTATGQCLKTLVDDDNPPVSFVKFSPNGKYILASTLDNTLRLWNFHSGKCLKTYVGHTNNKYCIFSSFSVTGGKWIVSGSEDNSIYIWNLQTKEIVQKLVGHSDVVLTIACHPTKDIIASGAIGNDRTVKLWLVISFIIFSSSIIAHYQPRGGRKPSVPDIAIYPSLNIIPKPPIPSSPPQHGLSFIRRTPSRHCEIPPVDKSVRRHIAVTGQLGVYYEEWNFGALDYHTDEIKNVTNQMAETARKIDENLKIEKKKNVADVGAPTACTGPGLINYQVNITTQEVFWNPPIVGGSPSTVGYIIMVPVGVTAL</sequence>
<feature type="repeat" description="WD" evidence="3">
    <location>
        <begin position="60"/>
        <end position="101"/>
    </location>
</feature>
<dbReference type="Gene3D" id="2.130.10.10">
    <property type="entry name" value="YVTN repeat-like/Quinoprotein amine dehydrogenase"/>
    <property type="match status" value="1"/>
</dbReference>
<evidence type="ECO:0000259" key="5">
    <source>
        <dbReference type="Pfam" id="PF25175"/>
    </source>
</evidence>
<feature type="repeat" description="WD" evidence="3">
    <location>
        <begin position="290"/>
        <end position="315"/>
    </location>
</feature>
<dbReference type="PANTHER" id="PTHR19848">
    <property type="entry name" value="WD40 REPEAT PROTEIN"/>
    <property type="match status" value="1"/>
</dbReference>
<evidence type="ECO:0000313" key="7">
    <source>
        <dbReference type="Proteomes" id="UP000789405"/>
    </source>
</evidence>
<name>A0A9N9NHV5_9GLOM</name>
<dbReference type="Proteomes" id="UP000789405">
    <property type="component" value="Unassembled WGS sequence"/>
</dbReference>
<gene>
    <name evidence="6" type="ORF">DERYTH_LOCUS15857</name>
</gene>
<evidence type="ECO:0000256" key="2">
    <source>
        <dbReference type="ARBA" id="ARBA00022737"/>
    </source>
</evidence>
<evidence type="ECO:0000313" key="6">
    <source>
        <dbReference type="EMBL" id="CAG8739288.1"/>
    </source>
</evidence>
<dbReference type="EMBL" id="CAJVPY010013222">
    <property type="protein sequence ID" value="CAG8739288.1"/>
    <property type="molecule type" value="Genomic_DNA"/>
</dbReference>
<dbReference type="SUPFAM" id="SSF50978">
    <property type="entry name" value="WD40 repeat-like"/>
    <property type="match status" value="1"/>
</dbReference>
<dbReference type="AlphaFoldDB" id="A0A9N9NHV5"/>
<dbReference type="FunFam" id="2.130.10.10:FF:000228">
    <property type="entry name" value="COMPASS-like H3K4 histone methylase component WDR5A"/>
    <property type="match status" value="1"/>
</dbReference>
<dbReference type="InterPro" id="IPR019775">
    <property type="entry name" value="WD40_repeat_CS"/>
</dbReference>
<dbReference type="PROSITE" id="PS00678">
    <property type="entry name" value="WD_REPEATS_1"/>
    <property type="match status" value="5"/>
</dbReference>
<evidence type="ECO:0000256" key="4">
    <source>
        <dbReference type="SAM" id="MobiDB-lite"/>
    </source>
</evidence>
<dbReference type="InterPro" id="IPR036322">
    <property type="entry name" value="WD40_repeat_dom_sf"/>
</dbReference>
<feature type="repeat" description="WD" evidence="3">
    <location>
        <begin position="186"/>
        <end position="227"/>
    </location>
</feature>
<dbReference type="InterPro" id="IPR020472">
    <property type="entry name" value="WD40_PAC1"/>
</dbReference>
<dbReference type="PROSITE" id="PS50294">
    <property type="entry name" value="WD_REPEATS_REGION"/>
    <property type="match status" value="5"/>
</dbReference>
<keyword evidence="2" id="KW-0677">Repeat</keyword>
<dbReference type="PROSITE" id="PS50082">
    <property type="entry name" value="WD_REPEATS_2"/>
    <property type="match status" value="6"/>
</dbReference>
<feature type="compositionally biased region" description="Polar residues" evidence="4">
    <location>
        <begin position="1"/>
        <end position="14"/>
    </location>
</feature>
<protein>
    <submittedName>
        <fullName evidence="6">17819_t:CDS:1</fullName>
    </submittedName>
</protein>
<feature type="compositionally biased region" description="Polar residues" evidence="4">
    <location>
        <begin position="23"/>
        <end position="54"/>
    </location>
</feature>
<feature type="repeat" description="WD" evidence="3">
    <location>
        <begin position="144"/>
        <end position="185"/>
    </location>
</feature>
<organism evidence="6 7">
    <name type="scientific">Dentiscutata erythropus</name>
    <dbReference type="NCBI Taxonomy" id="1348616"/>
    <lineage>
        <taxon>Eukaryota</taxon>
        <taxon>Fungi</taxon>
        <taxon>Fungi incertae sedis</taxon>
        <taxon>Mucoromycota</taxon>
        <taxon>Glomeromycotina</taxon>
        <taxon>Glomeromycetes</taxon>
        <taxon>Diversisporales</taxon>
        <taxon>Gigasporaceae</taxon>
        <taxon>Dentiscutata</taxon>
    </lineage>
</organism>
<proteinExistence type="predicted"/>
<dbReference type="PRINTS" id="PR00320">
    <property type="entry name" value="GPROTEINBRPT"/>
</dbReference>
<dbReference type="CDD" id="cd00200">
    <property type="entry name" value="WD40"/>
    <property type="match status" value="1"/>
</dbReference>
<reference evidence="6" key="1">
    <citation type="submission" date="2021-06" db="EMBL/GenBank/DDBJ databases">
        <authorList>
            <person name="Kallberg Y."/>
            <person name="Tangrot J."/>
            <person name="Rosling A."/>
        </authorList>
    </citation>
    <scope>NUCLEOTIDE SEQUENCE</scope>
    <source>
        <strain evidence="6">MA453B</strain>
    </source>
</reference>
<dbReference type="OrthoDB" id="674604at2759"/>
<dbReference type="SMART" id="SM00320">
    <property type="entry name" value="WD40"/>
    <property type="match status" value="7"/>
</dbReference>
<feature type="repeat" description="WD" evidence="3">
    <location>
        <begin position="229"/>
        <end position="270"/>
    </location>
</feature>
<feature type="domain" description="WDR5-like beta-propeller" evidence="5">
    <location>
        <begin position="60"/>
        <end position="349"/>
    </location>
</feature>
<feature type="repeat" description="WD" evidence="3">
    <location>
        <begin position="102"/>
        <end position="143"/>
    </location>
</feature>
<dbReference type="Pfam" id="PF25175">
    <property type="entry name" value="Beta-prop_WDR5"/>
    <property type="match status" value="1"/>
</dbReference>
<dbReference type="PANTHER" id="PTHR19848:SF8">
    <property type="entry name" value="F-BOX AND WD REPEAT DOMAIN CONTAINING 7"/>
    <property type="match status" value="1"/>
</dbReference>
<keyword evidence="1 3" id="KW-0853">WD repeat</keyword>
<evidence type="ECO:0000256" key="1">
    <source>
        <dbReference type="ARBA" id="ARBA00022574"/>
    </source>
</evidence>
<keyword evidence="7" id="KW-1185">Reference proteome</keyword>
<dbReference type="GO" id="GO:0035097">
    <property type="term" value="C:histone methyltransferase complex"/>
    <property type="evidence" value="ECO:0007669"/>
    <property type="project" value="UniProtKB-ARBA"/>
</dbReference>
<accession>A0A9N9NHV5</accession>